<dbReference type="Proteomes" id="UP001363622">
    <property type="component" value="Unassembled WGS sequence"/>
</dbReference>
<sequence>ALLHPRKRSRVSEKPEIEQWATETALTVEELAKVKTTASAMAAPAEKSQTGTSEPEETPDAQNTRVQKRWRMKLEESLRQQYHKQLEEADEKLKRGYEARLEQERTKVREDEEQKFNFRFHGEFTKYQRDFVDGERQKNGKALDHLKARWKDGPQVNAELCVEQDSHKQLKRKYNDLEAQLDAERATKKQMRDNSAKDKELINKLLQELQKKEDWIEATDSPMDEAWSDLYDIKNAELDHVRELLRQQRISGGEKSREAKMWKAKAEALQHEIRELTVKKALPTPDNNKKADLRSMRLEWDGIGTPRLVPRSAQDQATE</sequence>
<name>A0ABR1KC96_9PEZI</name>
<evidence type="ECO:0000313" key="4">
    <source>
        <dbReference type="Proteomes" id="UP001363622"/>
    </source>
</evidence>
<reference evidence="3 4" key="1">
    <citation type="submission" date="2024-04" db="EMBL/GenBank/DDBJ databases">
        <title>Phyllosticta paracitricarpa is synonymous to the EU quarantine fungus P. citricarpa based on phylogenomic analyses.</title>
        <authorList>
            <consortium name="Lawrence Berkeley National Laboratory"/>
            <person name="Van Ingen-Buijs V.A."/>
            <person name="Van Westerhoven A.C."/>
            <person name="Haridas S."/>
            <person name="Skiadas P."/>
            <person name="Martin F."/>
            <person name="Groenewald J.Z."/>
            <person name="Crous P.W."/>
            <person name="Seidl M.F."/>
        </authorList>
    </citation>
    <scope>NUCLEOTIDE SEQUENCE [LARGE SCALE GENOMIC DNA]</scope>
    <source>
        <strain evidence="3 4">CBS 123371</strain>
    </source>
</reference>
<feature type="region of interest" description="Disordered" evidence="2">
    <location>
        <begin position="37"/>
        <end position="67"/>
    </location>
</feature>
<organism evidence="3 4">
    <name type="scientific">Phyllosticta citriasiana</name>
    <dbReference type="NCBI Taxonomy" id="595635"/>
    <lineage>
        <taxon>Eukaryota</taxon>
        <taxon>Fungi</taxon>
        <taxon>Dikarya</taxon>
        <taxon>Ascomycota</taxon>
        <taxon>Pezizomycotina</taxon>
        <taxon>Dothideomycetes</taxon>
        <taxon>Dothideomycetes incertae sedis</taxon>
        <taxon>Botryosphaeriales</taxon>
        <taxon>Phyllostictaceae</taxon>
        <taxon>Phyllosticta</taxon>
    </lineage>
</organism>
<proteinExistence type="predicted"/>
<feature type="coiled-coil region" evidence="1">
    <location>
        <begin position="72"/>
        <end position="114"/>
    </location>
</feature>
<evidence type="ECO:0000256" key="2">
    <source>
        <dbReference type="SAM" id="MobiDB-lite"/>
    </source>
</evidence>
<keyword evidence="1" id="KW-0175">Coiled coil</keyword>
<evidence type="ECO:0000256" key="1">
    <source>
        <dbReference type="SAM" id="Coils"/>
    </source>
</evidence>
<keyword evidence="4" id="KW-1185">Reference proteome</keyword>
<evidence type="ECO:0000313" key="3">
    <source>
        <dbReference type="EMBL" id="KAK7512081.1"/>
    </source>
</evidence>
<protein>
    <submittedName>
        <fullName evidence="3">Uncharacterized protein</fullName>
    </submittedName>
</protein>
<feature type="coiled-coil region" evidence="1">
    <location>
        <begin position="167"/>
        <end position="212"/>
    </location>
</feature>
<accession>A0ABR1KC96</accession>
<feature type="non-terminal residue" evidence="3">
    <location>
        <position position="1"/>
    </location>
</feature>
<comment type="caution">
    <text evidence="3">The sequence shown here is derived from an EMBL/GenBank/DDBJ whole genome shotgun (WGS) entry which is preliminary data.</text>
</comment>
<gene>
    <name evidence="3" type="ORF">IWZ03DRAFT_431561</name>
</gene>
<dbReference type="EMBL" id="JBBPHU010000011">
    <property type="protein sequence ID" value="KAK7512081.1"/>
    <property type="molecule type" value="Genomic_DNA"/>
</dbReference>